<name>A0A073HZ03_9SPIT</name>
<organism evidence="1 2">
    <name type="scientific">Oxytricha trifallax</name>
    <dbReference type="NCBI Taxonomy" id="1172189"/>
    <lineage>
        <taxon>Eukaryota</taxon>
        <taxon>Sar</taxon>
        <taxon>Alveolata</taxon>
        <taxon>Ciliophora</taxon>
        <taxon>Intramacronucleata</taxon>
        <taxon>Spirotrichea</taxon>
        <taxon>Stichotrichia</taxon>
        <taxon>Sporadotrichida</taxon>
        <taxon>Oxytrichidae</taxon>
        <taxon>Oxytrichinae</taxon>
        <taxon>Oxytricha</taxon>
    </lineage>
</organism>
<gene>
    <name evidence="1" type="ORF">OXYTRIMIC_601</name>
</gene>
<comment type="caution">
    <text evidence="1">The sequence shown here is derived from an EMBL/GenBank/DDBJ whole genome shotgun (WGS) entry which is preliminary data.</text>
</comment>
<accession>A0A073HZ03</accession>
<dbReference type="AlphaFoldDB" id="A0A073HZ03"/>
<dbReference type="Proteomes" id="UP000053232">
    <property type="component" value="Unassembled WGS sequence"/>
</dbReference>
<evidence type="ECO:0000313" key="2">
    <source>
        <dbReference type="Proteomes" id="UP000053232"/>
    </source>
</evidence>
<protein>
    <submittedName>
        <fullName evidence="1">Uncharacterized protein</fullName>
    </submittedName>
</protein>
<sequence length="75" mass="8711">MLQPSKQCVGVFEGAMKNFKNGIYLQIRDDWQIRSCFEILDHKIIGEEGEIQKFASMINLYCDKLNLKLVQKSSQ</sequence>
<dbReference type="EMBL" id="ARYC01007742">
    <property type="protein sequence ID" value="KEJ82669.1"/>
    <property type="molecule type" value="Genomic_DNA"/>
</dbReference>
<proteinExistence type="predicted"/>
<reference evidence="2" key="1">
    <citation type="journal article" date="2014" name="Cell">
        <title>The Architecture of a Scrambled Genome Reveals Massive Levels of Genomic Rearrangement during Development.</title>
        <authorList>
            <person name="Chen X."/>
            <person name="Bracht J.R."/>
            <person name="Goldman A.D."/>
            <person name="Dolzhenko E."/>
            <person name="Clay D.M."/>
            <person name="Swart E.C."/>
            <person name="Perlman D.H."/>
            <person name="Doak T.G."/>
            <person name="Stuart A."/>
            <person name="Amemiya C.T."/>
            <person name="Sebra R.P."/>
            <person name="Landweber L.F."/>
        </authorList>
    </citation>
    <scope>NUCLEOTIDE SEQUENCE [LARGE SCALE GENOMIC DNA]</scope>
    <source>
        <strain evidence="2">JRB310</strain>
    </source>
</reference>
<evidence type="ECO:0000313" key="1">
    <source>
        <dbReference type="EMBL" id="KEJ82669.1"/>
    </source>
</evidence>
<keyword evidence="2" id="KW-1185">Reference proteome</keyword>